<keyword evidence="5" id="KW-1185">Reference proteome</keyword>
<feature type="region of interest" description="Disordered" evidence="2">
    <location>
        <begin position="382"/>
        <end position="480"/>
    </location>
</feature>
<organism evidence="4 5">
    <name type="scientific">Mycolicibacterium novocastrense</name>
    <name type="common">Mycobacterium novocastrense</name>
    <dbReference type="NCBI Taxonomy" id="59813"/>
    <lineage>
        <taxon>Bacteria</taxon>
        <taxon>Bacillati</taxon>
        <taxon>Actinomycetota</taxon>
        <taxon>Actinomycetes</taxon>
        <taxon>Mycobacteriales</taxon>
        <taxon>Mycobacteriaceae</taxon>
        <taxon>Mycolicibacterium</taxon>
    </lineage>
</organism>
<dbReference type="InterPro" id="IPR000873">
    <property type="entry name" value="AMP-dep_synth/lig_dom"/>
</dbReference>
<dbReference type="InterPro" id="IPR020845">
    <property type="entry name" value="AMP-binding_CS"/>
</dbReference>
<protein>
    <submittedName>
        <fullName evidence="4">Long-chain-fatty-acid--CoA ligase</fullName>
    </submittedName>
</protein>
<name>A0ABQ0KFA5_MYCNV</name>
<dbReference type="Gene3D" id="3.40.50.12780">
    <property type="entry name" value="N-terminal domain of ligase-like"/>
    <property type="match status" value="1"/>
</dbReference>
<comment type="caution">
    <text evidence="4">The sequence shown here is derived from an EMBL/GenBank/DDBJ whole genome shotgun (WGS) entry which is preliminary data.</text>
</comment>
<feature type="compositionally biased region" description="Basic residues" evidence="2">
    <location>
        <begin position="461"/>
        <end position="474"/>
    </location>
</feature>
<evidence type="ECO:0000256" key="1">
    <source>
        <dbReference type="ARBA" id="ARBA00006432"/>
    </source>
</evidence>
<dbReference type="PROSITE" id="PS00455">
    <property type="entry name" value="AMP_BINDING"/>
    <property type="match status" value="1"/>
</dbReference>
<reference evidence="4 5" key="1">
    <citation type="journal article" date="2016" name="Genome Announc.">
        <title>Draft Genome Sequences of Five Rapidly Growing Mycobacterium Species, M. thermoresistibile, M. fortuitum subsp. acetamidolyticum, M. canariasense, M. brisbanense, and M. novocastrense.</title>
        <authorList>
            <person name="Katahira K."/>
            <person name="Ogura Y."/>
            <person name="Gotoh Y."/>
            <person name="Hayashi T."/>
        </authorList>
    </citation>
    <scope>NUCLEOTIDE SEQUENCE [LARGE SCALE GENOMIC DNA]</scope>
    <source>
        <strain evidence="4 5">JCM18114</strain>
    </source>
</reference>
<dbReference type="PANTHER" id="PTHR22754">
    <property type="entry name" value="DISCO-INTERACTING PROTEIN 2 DIP2 -RELATED"/>
    <property type="match status" value="1"/>
</dbReference>
<keyword evidence="4" id="KW-0436">Ligase</keyword>
<evidence type="ECO:0000259" key="3">
    <source>
        <dbReference type="Pfam" id="PF00501"/>
    </source>
</evidence>
<evidence type="ECO:0000313" key="5">
    <source>
        <dbReference type="Proteomes" id="UP000069773"/>
    </source>
</evidence>
<comment type="similarity">
    <text evidence="1">Belongs to the ATP-dependent AMP-binding enzyme family.</text>
</comment>
<proteinExistence type="inferred from homology"/>
<feature type="compositionally biased region" description="Basic residues" evidence="2">
    <location>
        <begin position="382"/>
        <end position="397"/>
    </location>
</feature>
<feature type="domain" description="AMP-dependent synthetase/ligase" evidence="3">
    <location>
        <begin position="21"/>
        <end position="368"/>
    </location>
</feature>
<dbReference type="PANTHER" id="PTHR22754:SF32">
    <property type="entry name" value="DISCO-INTERACTING PROTEIN 2"/>
    <property type="match status" value="1"/>
</dbReference>
<dbReference type="GO" id="GO:0016874">
    <property type="term" value="F:ligase activity"/>
    <property type="evidence" value="ECO:0007669"/>
    <property type="project" value="UniProtKB-KW"/>
</dbReference>
<dbReference type="SUPFAM" id="SSF56801">
    <property type="entry name" value="Acetyl-CoA synthetase-like"/>
    <property type="match status" value="1"/>
</dbReference>
<gene>
    <name evidence="4" type="ORF">RMCN_1210</name>
</gene>
<dbReference type="Pfam" id="PF00501">
    <property type="entry name" value="AMP-binding"/>
    <property type="match status" value="1"/>
</dbReference>
<accession>A0ABQ0KFA5</accession>
<dbReference type="InterPro" id="IPR042099">
    <property type="entry name" value="ANL_N_sf"/>
</dbReference>
<dbReference type="Proteomes" id="UP000069773">
    <property type="component" value="Unassembled WGS sequence"/>
</dbReference>
<evidence type="ECO:0000256" key="2">
    <source>
        <dbReference type="SAM" id="MobiDB-lite"/>
    </source>
</evidence>
<feature type="compositionally biased region" description="Basic residues" evidence="2">
    <location>
        <begin position="419"/>
        <end position="436"/>
    </location>
</feature>
<dbReference type="EMBL" id="BCTA01000020">
    <property type="protein sequence ID" value="GAT08077.1"/>
    <property type="molecule type" value="Genomic_DNA"/>
</dbReference>
<evidence type="ECO:0000313" key="4">
    <source>
        <dbReference type="EMBL" id="GAT08077.1"/>
    </source>
</evidence>
<sequence length="512" mass="55183">MKTLAAAFAERLTSTDNSLYVFGDGTWARHPWPEVHARSENVADWLLNEEVAALGLANEPTVELIAAILGAFQAGVPVTIAPGPVRGADADKWAHSTVARFAGMGVSHVLSRGRQLEQLGLVDSGPTVKELDSVAPLTQSTNFRRPDRAPDVAILQGTAGSTGVPRAVQLSPDAVLANLDGLNTRIGVKAGDVGCSWLPLYHDMGLSFVLAGALGGIDVWQAPTAAFQASPFRWLNWLTESRATITAAPNMAYGLIGKYSRRVTDVDLSDLRFALNGGEPVDCALTARFAEEMARFGFSAGALAPSYGLAESTCAVTVPEPGRGLIVDDDGQALLGEPIPGMSVRIEPRDNDEVGEIHIRGTSMMSGYRGDAPLKYRRLVRHRRSGLLRRRQPRGVRSRQGTDHRRRPQHFSRGGRAGGRGRSRCARRRRGGRRRGGAVDPSGCRDRRRVPRTRRGDLPRRPHRARRIRMRRGAQRGGLRPAGRVAAYLVGQAAQARGETRPAAAAVSPSAA</sequence>